<dbReference type="SUPFAM" id="SSF53756">
    <property type="entry name" value="UDP-Glycosyltransferase/glycogen phosphorylase"/>
    <property type="match status" value="1"/>
</dbReference>
<name>A0A7C1VMP0_DESA2</name>
<dbReference type="Pfam" id="PF13439">
    <property type="entry name" value="Glyco_transf_4"/>
    <property type="match status" value="1"/>
</dbReference>
<protein>
    <submittedName>
        <fullName evidence="3">Glycosyltransferase family 1 protein</fullName>
    </submittedName>
</protein>
<dbReference type="EMBL" id="DRIH01000011">
    <property type="protein sequence ID" value="HEC67282.1"/>
    <property type="molecule type" value="Genomic_DNA"/>
</dbReference>
<evidence type="ECO:0000313" key="3">
    <source>
        <dbReference type="EMBL" id="HEC67282.1"/>
    </source>
</evidence>
<dbReference type="InterPro" id="IPR001296">
    <property type="entry name" value="Glyco_trans_1"/>
</dbReference>
<dbReference type="CDD" id="cd03801">
    <property type="entry name" value="GT4_PimA-like"/>
    <property type="match status" value="1"/>
</dbReference>
<dbReference type="PANTHER" id="PTHR12526:SF618">
    <property type="entry name" value="GLYCOSYLTRANSFERASE, FAMILY 4"/>
    <property type="match status" value="1"/>
</dbReference>
<organism evidence="3">
    <name type="scientific">Desulfofervidus auxilii</name>
    <dbReference type="NCBI Taxonomy" id="1621989"/>
    <lineage>
        <taxon>Bacteria</taxon>
        <taxon>Pseudomonadati</taxon>
        <taxon>Thermodesulfobacteriota</taxon>
        <taxon>Candidatus Desulfofervidia</taxon>
        <taxon>Candidatus Desulfofervidales</taxon>
        <taxon>Candidatus Desulfofervidaceae</taxon>
        <taxon>Candidatus Desulfofervidus</taxon>
    </lineage>
</organism>
<dbReference type="AlphaFoldDB" id="A0A7C1VMP0"/>
<sequence>MKLLIFNWRDIKNPEAGGAEIHLHEICKKLVQRGHEIVLISSKFSSKVVPNIEYIDGIKVIRVGNKFTYNIACFLYYMRYLRQQNFDIVIDDVSKIPLLTPFYVKGKKLAISHHIHGKTVFKELPFIVAAGVFLSEFLIPVFYHRLKWICVSESTKKELINLFKIPPENIKVIYNGINPKLFQNHSVQKTDYPTVVYFGMVKNYKRIDLLLKAFKIVSNKIPESRLLIAGKGYAYDSLKNLANKLNIFHKVKFIGPINEDKKINLLQSSWIQVIPSMKEGWGITVIEANVYGTPCIAYNVPGLRDSIIDGRTGILVKENGNVEKLAEAIYKLLVNHELRKELSQNAIEWAKRFSWDKSAEEFERVVDRIAK</sequence>
<dbReference type="Pfam" id="PF00534">
    <property type="entry name" value="Glycos_transf_1"/>
    <property type="match status" value="1"/>
</dbReference>
<dbReference type="InterPro" id="IPR028098">
    <property type="entry name" value="Glyco_trans_4-like_N"/>
</dbReference>
<accession>A0A7C1VMP0</accession>
<dbReference type="PANTHER" id="PTHR12526">
    <property type="entry name" value="GLYCOSYLTRANSFERASE"/>
    <property type="match status" value="1"/>
</dbReference>
<gene>
    <name evidence="3" type="ORF">ENI35_00470</name>
</gene>
<evidence type="ECO:0000259" key="2">
    <source>
        <dbReference type="Pfam" id="PF13439"/>
    </source>
</evidence>
<feature type="domain" description="Glycosyltransferase subfamily 4-like N-terminal" evidence="2">
    <location>
        <begin position="17"/>
        <end position="180"/>
    </location>
</feature>
<dbReference type="GO" id="GO:0016757">
    <property type="term" value="F:glycosyltransferase activity"/>
    <property type="evidence" value="ECO:0007669"/>
    <property type="project" value="InterPro"/>
</dbReference>
<dbReference type="Proteomes" id="UP000885738">
    <property type="component" value="Unassembled WGS sequence"/>
</dbReference>
<evidence type="ECO:0000259" key="1">
    <source>
        <dbReference type="Pfam" id="PF00534"/>
    </source>
</evidence>
<reference evidence="3" key="1">
    <citation type="journal article" date="2020" name="mSystems">
        <title>Genome- and Community-Level Interaction Insights into Carbon Utilization and Element Cycling Functions of Hydrothermarchaeota in Hydrothermal Sediment.</title>
        <authorList>
            <person name="Zhou Z."/>
            <person name="Liu Y."/>
            <person name="Xu W."/>
            <person name="Pan J."/>
            <person name="Luo Z.H."/>
            <person name="Li M."/>
        </authorList>
    </citation>
    <scope>NUCLEOTIDE SEQUENCE [LARGE SCALE GENOMIC DNA]</scope>
    <source>
        <strain evidence="3">HyVt-389</strain>
    </source>
</reference>
<comment type="caution">
    <text evidence="3">The sequence shown here is derived from an EMBL/GenBank/DDBJ whole genome shotgun (WGS) entry which is preliminary data.</text>
</comment>
<proteinExistence type="predicted"/>
<dbReference type="Gene3D" id="3.40.50.2000">
    <property type="entry name" value="Glycogen Phosphorylase B"/>
    <property type="match status" value="2"/>
</dbReference>
<feature type="domain" description="Glycosyl transferase family 1" evidence="1">
    <location>
        <begin position="187"/>
        <end position="349"/>
    </location>
</feature>